<dbReference type="EMBL" id="SIDB01000002">
    <property type="protein sequence ID" value="KAI3436869.1"/>
    <property type="molecule type" value="Genomic_DNA"/>
</dbReference>
<dbReference type="GO" id="GO:0005506">
    <property type="term" value="F:iron ion binding"/>
    <property type="evidence" value="ECO:0007669"/>
    <property type="project" value="UniProtKB-UniRule"/>
</dbReference>
<comment type="pathway">
    <text evidence="12">Amino-acid biosynthesis; L-methionine biosynthesis via salvage pathway; L-methionine from S-methyl-5-thio-alpha-D-ribose 1-phosphate: step 5/6.</text>
</comment>
<keyword evidence="7 12" id="KW-0223">Dioxygenase</keyword>
<dbReference type="SUPFAM" id="SSF51182">
    <property type="entry name" value="RmlC-like cupins"/>
    <property type="match status" value="1"/>
</dbReference>
<organism evidence="13 14">
    <name type="scientific">Chlorella vulgaris</name>
    <name type="common">Green alga</name>
    <dbReference type="NCBI Taxonomy" id="3077"/>
    <lineage>
        <taxon>Eukaryota</taxon>
        <taxon>Viridiplantae</taxon>
        <taxon>Chlorophyta</taxon>
        <taxon>core chlorophytes</taxon>
        <taxon>Trebouxiophyceae</taxon>
        <taxon>Chlorellales</taxon>
        <taxon>Chlorellaceae</taxon>
        <taxon>Chlorella clade</taxon>
        <taxon>Chlorella</taxon>
    </lineage>
</organism>
<evidence type="ECO:0000256" key="10">
    <source>
        <dbReference type="ARBA" id="ARBA00023167"/>
    </source>
</evidence>
<evidence type="ECO:0000256" key="6">
    <source>
        <dbReference type="ARBA" id="ARBA00022723"/>
    </source>
</evidence>
<dbReference type="AlphaFoldDB" id="A0A9D4TX89"/>
<feature type="binding site" evidence="12">
    <location>
        <position position="122"/>
    </location>
    <ligand>
        <name>Ni(2+)</name>
        <dbReference type="ChEBI" id="CHEBI:49786"/>
        <note>for nickel-dependent acireductone dioxygenase activity</note>
    </ligand>
</feature>
<keyword evidence="5 12" id="KW-0028">Amino-acid biosynthesis</keyword>
<evidence type="ECO:0000256" key="7">
    <source>
        <dbReference type="ARBA" id="ARBA00022964"/>
    </source>
</evidence>
<keyword evidence="6 12" id="KW-0479">Metal-binding</keyword>
<evidence type="ECO:0000313" key="13">
    <source>
        <dbReference type="EMBL" id="KAI3436869.1"/>
    </source>
</evidence>
<dbReference type="InterPro" id="IPR014710">
    <property type="entry name" value="RmlC-like_jellyroll"/>
</dbReference>
<evidence type="ECO:0000256" key="4">
    <source>
        <dbReference type="ARBA" id="ARBA00022596"/>
    </source>
</evidence>
<dbReference type="GO" id="GO:0005886">
    <property type="term" value="C:plasma membrane"/>
    <property type="evidence" value="ECO:0007669"/>
    <property type="project" value="UniProtKB-SubCell"/>
</dbReference>
<evidence type="ECO:0000256" key="12">
    <source>
        <dbReference type="HAMAP-Rule" id="MF_03154"/>
    </source>
</evidence>
<dbReference type="InterPro" id="IPR004313">
    <property type="entry name" value="ARD"/>
</dbReference>
<feature type="binding site" evidence="12">
    <location>
        <position position="161"/>
    </location>
    <ligand>
        <name>Fe(2+)</name>
        <dbReference type="ChEBI" id="CHEBI:29033"/>
        <note>for iron-dependent acireductone dioxygenase activity</note>
    </ligand>
</feature>
<comment type="catalytic activity">
    <reaction evidence="1 12">
        <text>1,2-dihydroxy-5-(methylsulfanyl)pent-1-en-3-one + O2 = 4-methylsulfanyl-2-oxobutanoate + formate + 2 H(+)</text>
        <dbReference type="Rhea" id="RHEA:24504"/>
        <dbReference type="ChEBI" id="CHEBI:15378"/>
        <dbReference type="ChEBI" id="CHEBI:15379"/>
        <dbReference type="ChEBI" id="CHEBI:15740"/>
        <dbReference type="ChEBI" id="CHEBI:16723"/>
        <dbReference type="ChEBI" id="CHEBI:49252"/>
        <dbReference type="EC" id="1.13.11.54"/>
    </reaction>
</comment>
<dbReference type="EC" id="1.13.11.54" evidence="12"/>
<keyword evidence="10 12" id="KW-0486">Methionine biosynthesis</keyword>
<feature type="binding site" evidence="12">
    <location>
        <position position="161"/>
    </location>
    <ligand>
        <name>Ni(2+)</name>
        <dbReference type="ChEBI" id="CHEBI:49786"/>
        <note>for nickel-dependent acireductone dioxygenase activity</note>
    </ligand>
</feature>
<proteinExistence type="inferred from homology"/>
<dbReference type="GO" id="GO:0010309">
    <property type="term" value="F:acireductone dioxygenase [iron(II)-requiring] activity"/>
    <property type="evidence" value="ECO:0007669"/>
    <property type="project" value="UniProtKB-UniRule"/>
</dbReference>
<dbReference type="HAMAP" id="MF_03154">
    <property type="entry name" value="Salvage_MtnD_euk"/>
    <property type="match status" value="1"/>
</dbReference>
<evidence type="ECO:0000256" key="8">
    <source>
        <dbReference type="ARBA" id="ARBA00023002"/>
    </source>
</evidence>
<comment type="subcellular location">
    <subcellularLocation>
        <location evidence="2">Cell membrane</location>
        <topology evidence="2">Peripheral membrane protein</topology>
        <orientation evidence="2">Cytoplasmic side</orientation>
    </subcellularLocation>
    <subcellularLocation>
        <location evidence="12">Cytoplasm</location>
    </subcellularLocation>
    <subcellularLocation>
        <location evidence="12">Nucleus</location>
    </subcellularLocation>
</comment>
<accession>A0A9D4TX89</accession>
<gene>
    <name evidence="13" type="ORF">D9Q98_006279</name>
</gene>
<dbReference type="InterPro" id="IPR011051">
    <property type="entry name" value="RmlC_Cupin_sf"/>
</dbReference>
<feature type="binding site" evidence="12">
    <location>
        <position position="122"/>
    </location>
    <ligand>
        <name>Fe(2+)</name>
        <dbReference type="ChEBI" id="CHEBI:29033"/>
        <note>for iron-dependent acireductone dioxygenase activity</note>
    </ligand>
</feature>
<comment type="catalytic activity">
    <reaction evidence="12">
        <text>1,2-dihydroxy-5-(methylsulfanyl)pent-1-en-3-one + O2 = 3-(methylsulfanyl)propanoate + CO + formate + 2 H(+)</text>
        <dbReference type="Rhea" id="RHEA:14161"/>
        <dbReference type="ChEBI" id="CHEBI:15378"/>
        <dbReference type="ChEBI" id="CHEBI:15379"/>
        <dbReference type="ChEBI" id="CHEBI:15740"/>
        <dbReference type="ChEBI" id="CHEBI:17245"/>
        <dbReference type="ChEBI" id="CHEBI:49016"/>
        <dbReference type="ChEBI" id="CHEBI:49252"/>
        <dbReference type="EC" id="1.13.11.53"/>
    </reaction>
</comment>
<reference evidence="13" key="1">
    <citation type="journal article" date="2019" name="Plant J.">
        <title>Chlorella vulgaris genome assembly and annotation reveals the molecular basis for metabolic acclimation to high light conditions.</title>
        <authorList>
            <person name="Cecchin M."/>
            <person name="Marcolungo L."/>
            <person name="Rossato M."/>
            <person name="Girolomoni L."/>
            <person name="Cosentino E."/>
            <person name="Cuine S."/>
            <person name="Li-Beisson Y."/>
            <person name="Delledonne M."/>
            <person name="Ballottari M."/>
        </authorList>
    </citation>
    <scope>NUCLEOTIDE SEQUENCE</scope>
    <source>
        <strain evidence="13">211/11P</strain>
    </source>
</reference>
<feature type="binding site" evidence="12">
    <location>
        <position position="118"/>
    </location>
    <ligand>
        <name>Fe(2+)</name>
        <dbReference type="ChEBI" id="CHEBI:29033"/>
        <note>for iron-dependent acireductone dioxygenase activity</note>
    </ligand>
</feature>
<evidence type="ECO:0000256" key="1">
    <source>
        <dbReference type="ARBA" id="ARBA00000428"/>
    </source>
</evidence>
<keyword evidence="8 12" id="KW-0560">Oxidoreductase</keyword>
<dbReference type="OrthoDB" id="1867259at2759"/>
<feature type="binding site" evidence="12">
    <location>
        <position position="116"/>
    </location>
    <ligand>
        <name>Ni(2+)</name>
        <dbReference type="ChEBI" id="CHEBI:49786"/>
        <note>for nickel-dependent acireductone dioxygenase activity</note>
    </ligand>
</feature>
<keyword evidence="4 12" id="KW-0533">Nickel</keyword>
<dbReference type="GO" id="GO:0005737">
    <property type="term" value="C:cytoplasm"/>
    <property type="evidence" value="ECO:0007669"/>
    <property type="project" value="UniProtKB-SubCell"/>
</dbReference>
<evidence type="ECO:0000256" key="5">
    <source>
        <dbReference type="ARBA" id="ARBA00022605"/>
    </source>
</evidence>
<comment type="function">
    <text evidence="12">Catalyzes 2 different reactions between oxygen and the acireductone 1,2-dihydroxy-3-keto-5-methylthiopentene (DHK-MTPene) depending upon the metal bound in the active site. Fe-containing acireductone dioxygenase (Fe-ARD) produces formate and 2-keto-4-methylthiobutyrate (KMTB), the alpha-ketoacid precursor of methionine in the methionine recycle pathway. Ni-containing acireductone dioxygenase (Ni-ARD) produces methylthiopropionate, carbon monoxide and formate, and does not lie on the methionine recycle pathway.</text>
</comment>
<dbReference type="Pfam" id="PF03079">
    <property type="entry name" value="ARD"/>
    <property type="match status" value="1"/>
</dbReference>
<comment type="caution">
    <text evidence="13">The sequence shown here is derived from an EMBL/GenBank/DDBJ whole genome shotgun (WGS) entry which is preliminary data.</text>
</comment>
<dbReference type="PANTHER" id="PTHR23418">
    <property type="entry name" value="ACIREDUCTONE DIOXYGENASE"/>
    <property type="match status" value="1"/>
</dbReference>
<dbReference type="InterPro" id="IPR027496">
    <property type="entry name" value="ARD_euk"/>
</dbReference>
<protein>
    <recommendedName>
        <fullName evidence="12">Acireductone dioxygenase</fullName>
    </recommendedName>
    <alternativeName>
        <fullName evidence="12">Acireductone dioxygenase (Fe(2+)-requiring)</fullName>
        <shortName evidence="12">ARD'</shortName>
        <shortName evidence="12">Fe-ARD</shortName>
        <ecNumber evidence="12">1.13.11.54</ecNumber>
    </alternativeName>
    <alternativeName>
        <fullName evidence="12">Acireductone dioxygenase (Ni(2+)-requiring)</fullName>
        <shortName evidence="12">ARD</shortName>
        <shortName evidence="12">Ni-ARD</shortName>
        <ecNumber evidence="12">1.13.11.53</ecNumber>
    </alternativeName>
</protein>
<evidence type="ECO:0000256" key="2">
    <source>
        <dbReference type="ARBA" id="ARBA00004413"/>
    </source>
</evidence>
<dbReference type="Gene3D" id="2.60.120.10">
    <property type="entry name" value="Jelly Rolls"/>
    <property type="match status" value="1"/>
</dbReference>
<dbReference type="FunFam" id="2.60.120.10:FF:000031">
    <property type="entry name" value="1,2-dihydroxy-3-keto-5-methylthiopentene dioxygenase"/>
    <property type="match status" value="1"/>
</dbReference>
<keyword evidence="14" id="KW-1185">Reference proteome</keyword>
<evidence type="ECO:0000256" key="3">
    <source>
        <dbReference type="ARBA" id="ARBA00022490"/>
    </source>
</evidence>
<sequence>MVEGATAEELALAAELPPNRWPLGPDSPIEAWYMDDSDEDQRLPHRLTPNQPCPAEALHALGVRVWALDADAYERGDPQLAAIRKVRGYSYEDRITITPEALPNYEEKIKGFYQEHLHTDEEIRYVLEGSGYFDVRDLQERWVRIWNKRGALLVIPEGIYHRFTLDTGNSITALRLFVGVPVWTPHNRPAEHVPSRSKYLASLGGNVEASAVLAA</sequence>
<name>A0A9D4TX89_CHLVU</name>
<dbReference type="Proteomes" id="UP001055712">
    <property type="component" value="Unassembled WGS sequence"/>
</dbReference>
<feature type="binding site" evidence="12">
    <location>
        <position position="118"/>
    </location>
    <ligand>
        <name>Ni(2+)</name>
        <dbReference type="ChEBI" id="CHEBI:49786"/>
        <note>for nickel-dependent acireductone dioxygenase activity</note>
    </ligand>
</feature>
<dbReference type="GO" id="GO:0005634">
    <property type="term" value="C:nucleus"/>
    <property type="evidence" value="ECO:0007669"/>
    <property type="project" value="UniProtKB-SubCell"/>
</dbReference>
<comment type="cofactor">
    <cofactor evidence="12">
        <name>Fe(2+)</name>
        <dbReference type="ChEBI" id="CHEBI:29033"/>
    </cofactor>
    <cofactor evidence="12">
        <name>Ni(2+)</name>
        <dbReference type="ChEBI" id="CHEBI:49786"/>
    </cofactor>
    <text evidence="12">Binds either 1 Fe or Ni cation per monomer. Iron-binding promotes an acireductone dioxygenase reaction producing 2-keto-4-methylthiobutyrate, while nickel-binding promotes an acireductone dioxygenase reaction producing 3-(methylsulfanyl)propanoate.</text>
</comment>
<dbReference type="CDD" id="cd02232">
    <property type="entry name" value="cupin_ARD"/>
    <property type="match status" value="1"/>
</dbReference>
<feature type="binding site" evidence="12">
    <location>
        <position position="116"/>
    </location>
    <ligand>
        <name>Fe(2+)</name>
        <dbReference type="ChEBI" id="CHEBI:29033"/>
        <note>for iron-dependent acireductone dioxygenase activity</note>
    </ligand>
</feature>
<keyword evidence="9 12" id="KW-0408">Iron</keyword>
<dbReference type="GO" id="GO:0016151">
    <property type="term" value="F:nickel cation binding"/>
    <property type="evidence" value="ECO:0007669"/>
    <property type="project" value="UniProtKB-UniRule"/>
</dbReference>
<dbReference type="GO" id="GO:0019509">
    <property type="term" value="P:L-methionine salvage from methylthioadenosine"/>
    <property type="evidence" value="ECO:0007669"/>
    <property type="project" value="UniProtKB-UniRule"/>
</dbReference>
<evidence type="ECO:0000256" key="9">
    <source>
        <dbReference type="ARBA" id="ARBA00023004"/>
    </source>
</evidence>
<dbReference type="GO" id="GO:0010308">
    <property type="term" value="F:acireductone dioxygenase (Ni2+-requiring) activity"/>
    <property type="evidence" value="ECO:0007669"/>
    <property type="project" value="UniProtKB-UniRule"/>
</dbReference>
<keyword evidence="3 12" id="KW-0963">Cytoplasm</keyword>
<keyword evidence="11 12" id="KW-0539">Nucleus</keyword>
<dbReference type="EC" id="1.13.11.53" evidence="12"/>
<reference evidence="13" key="2">
    <citation type="submission" date="2020-11" db="EMBL/GenBank/DDBJ databases">
        <authorList>
            <person name="Cecchin M."/>
            <person name="Marcolungo L."/>
            <person name="Rossato M."/>
            <person name="Girolomoni L."/>
            <person name="Cosentino E."/>
            <person name="Cuine S."/>
            <person name="Li-Beisson Y."/>
            <person name="Delledonne M."/>
            <person name="Ballottari M."/>
        </authorList>
    </citation>
    <scope>NUCLEOTIDE SEQUENCE</scope>
    <source>
        <strain evidence="13">211/11P</strain>
        <tissue evidence="13">Whole cell</tissue>
    </source>
</reference>
<evidence type="ECO:0000256" key="11">
    <source>
        <dbReference type="ARBA" id="ARBA00023242"/>
    </source>
</evidence>
<comment type="similarity">
    <text evidence="12">Belongs to the acireductone dioxygenase (ARD) family.</text>
</comment>
<evidence type="ECO:0000313" key="14">
    <source>
        <dbReference type="Proteomes" id="UP001055712"/>
    </source>
</evidence>
<dbReference type="PANTHER" id="PTHR23418:SF0">
    <property type="entry name" value="ACIREDUCTONE DIOXYGENASE"/>
    <property type="match status" value="1"/>
</dbReference>